<proteinExistence type="predicted"/>
<protein>
    <recommendedName>
        <fullName evidence="3">DUF771 domain-containing protein</fullName>
    </recommendedName>
</protein>
<keyword evidence="2" id="KW-1185">Reference proteome</keyword>
<dbReference type="RefSeq" id="WP_057891947.1">
    <property type="nucleotide sequence ID" value="NZ_AZFV01000011.1"/>
</dbReference>
<gene>
    <name evidence="1" type="ORF">FD31_GL000369</name>
</gene>
<dbReference type="Proteomes" id="UP000051302">
    <property type="component" value="Unassembled WGS sequence"/>
</dbReference>
<dbReference type="InterPro" id="IPR008489">
    <property type="entry name" value="DUF771"/>
</dbReference>
<comment type="caution">
    <text evidence="1">The sequence shown here is derived from an EMBL/GenBank/DDBJ whole genome shotgun (WGS) entry which is preliminary data.</text>
</comment>
<sequence>MQEPEVMPFGIPEKDGYVLTWVRKDKLGDLINEPIDKDIKLMPWACKVVGCSAPTLKKKLFRYRDALDMDKGGCVRYSTGSGSPWKFSAPEFRDFVSKHKKEFMKSEEL</sequence>
<dbReference type="STRING" id="1423774.FD31_GL000369"/>
<dbReference type="EMBL" id="AZFV01000011">
    <property type="protein sequence ID" value="KRM17290.1"/>
    <property type="molecule type" value="Genomic_DNA"/>
</dbReference>
<organism evidence="1 2">
    <name type="scientific">Companilactobacillus nantensis DSM 16982</name>
    <dbReference type="NCBI Taxonomy" id="1423774"/>
    <lineage>
        <taxon>Bacteria</taxon>
        <taxon>Bacillati</taxon>
        <taxon>Bacillota</taxon>
        <taxon>Bacilli</taxon>
        <taxon>Lactobacillales</taxon>
        <taxon>Lactobacillaceae</taxon>
        <taxon>Companilactobacillus</taxon>
    </lineage>
</organism>
<dbReference type="PATRIC" id="fig|1423774.3.peg.380"/>
<evidence type="ECO:0008006" key="3">
    <source>
        <dbReference type="Google" id="ProtNLM"/>
    </source>
</evidence>
<name>A0A0R1WGY3_9LACO</name>
<reference evidence="1 2" key="1">
    <citation type="journal article" date="2015" name="Genome Announc.">
        <title>Expanding the biotechnology potential of lactobacilli through comparative genomics of 213 strains and associated genera.</title>
        <authorList>
            <person name="Sun Z."/>
            <person name="Harris H.M."/>
            <person name="McCann A."/>
            <person name="Guo C."/>
            <person name="Argimon S."/>
            <person name="Zhang W."/>
            <person name="Yang X."/>
            <person name="Jeffery I.B."/>
            <person name="Cooney J.C."/>
            <person name="Kagawa T.F."/>
            <person name="Liu W."/>
            <person name="Song Y."/>
            <person name="Salvetti E."/>
            <person name="Wrobel A."/>
            <person name="Rasinkangas P."/>
            <person name="Parkhill J."/>
            <person name="Rea M.C."/>
            <person name="O'Sullivan O."/>
            <person name="Ritari J."/>
            <person name="Douillard F.P."/>
            <person name="Paul Ross R."/>
            <person name="Yang R."/>
            <person name="Briner A.E."/>
            <person name="Felis G.E."/>
            <person name="de Vos W.M."/>
            <person name="Barrangou R."/>
            <person name="Klaenhammer T.R."/>
            <person name="Caufield P.W."/>
            <person name="Cui Y."/>
            <person name="Zhang H."/>
            <person name="O'Toole P.W."/>
        </authorList>
    </citation>
    <scope>NUCLEOTIDE SEQUENCE [LARGE SCALE GENOMIC DNA]</scope>
    <source>
        <strain evidence="1 2">DSM 16982</strain>
    </source>
</reference>
<dbReference type="AlphaFoldDB" id="A0A0R1WGY3"/>
<dbReference type="Pfam" id="PF05595">
    <property type="entry name" value="DUF771"/>
    <property type="match status" value="1"/>
</dbReference>
<evidence type="ECO:0000313" key="2">
    <source>
        <dbReference type="Proteomes" id="UP000051302"/>
    </source>
</evidence>
<evidence type="ECO:0000313" key="1">
    <source>
        <dbReference type="EMBL" id="KRM17290.1"/>
    </source>
</evidence>
<accession>A0A0R1WGY3</accession>